<dbReference type="EMBL" id="MHQY01000030">
    <property type="protein sequence ID" value="OHA13307.1"/>
    <property type="molecule type" value="Genomic_DNA"/>
</dbReference>
<dbReference type="Pfam" id="PF00534">
    <property type="entry name" value="Glycos_transf_1"/>
    <property type="match status" value="1"/>
</dbReference>
<reference evidence="3 4" key="1">
    <citation type="journal article" date="2016" name="Nat. Commun.">
        <title>Thousands of microbial genomes shed light on interconnected biogeochemical processes in an aquifer system.</title>
        <authorList>
            <person name="Anantharaman K."/>
            <person name="Brown C.T."/>
            <person name="Hug L.A."/>
            <person name="Sharon I."/>
            <person name="Castelle C.J."/>
            <person name="Probst A.J."/>
            <person name="Thomas B.C."/>
            <person name="Singh A."/>
            <person name="Wilkins M.J."/>
            <person name="Karaoz U."/>
            <person name="Brodie E.L."/>
            <person name="Williams K.H."/>
            <person name="Hubbard S.S."/>
            <person name="Banfield J.F."/>
        </authorList>
    </citation>
    <scope>NUCLEOTIDE SEQUENCE [LARGE SCALE GENOMIC DNA]</scope>
</reference>
<proteinExistence type="predicted"/>
<dbReference type="GO" id="GO:0016757">
    <property type="term" value="F:glycosyltransferase activity"/>
    <property type="evidence" value="ECO:0007669"/>
    <property type="project" value="InterPro"/>
</dbReference>
<evidence type="ECO:0000259" key="1">
    <source>
        <dbReference type="Pfam" id="PF00534"/>
    </source>
</evidence>
<evidence type="ECO:0000259" key="2">
    <source>
        <dbReference type="Pfam" id="PF13439"/>
    </source>
</evidence>
<dbReference type="Gene3D" id="3.40.50.2000">
    <property type="entry name" value="Glycogen Phosphorylase B"/>
    <property type="match status" value="2"/>
</dbReference>
<dbReference type="Pfam" id="PF13439">
    <property type="entry name" value="Glyco_transf_4"/>
    <property type="match status" value="1"/>
</dbReference>
<dbReference type="AlphaFoldDB" id="A0A1G2LNW7"/>
<dbReference type="PANTHER" id="PTHR45947:SF3">
    <property type="entry name" value="SULFOQUINOVOSYL TRANSFERASE SQD2"/>
    <property type="match status" value="1"/>
</dbReference>
<dbReference type="PANTHER" id="PTHR45947">
    <property type="entry name" value="SULFOQUINOVOSYL TRANSFERASE SQD2"/>
    <property type="match status" value="1"/>
</dbReference>
<dbReference type="Proteomes" id="UP000177171">
    <property type="component" value="Unassembled WGS sequence"/>
</dbReference>
<organism evidence="3 4">
    <name type="scientific">Candidatus Sungbacteria bacterium RIFCSPLOWO2_12_FULL_41_11</name>
    <dbReference type="NCBI Taxonomy" id="1802286"/>
    <lineage>
        <taxon>Bacteria</taxon>
        <taxon>Candidatus Sungiibacteriota</taxon>
    </lineage>
</organism>
<comment type="caution">
    <text evidence="3">The sequence shown here is derived from an EMBL/GenBank/DDBJ whole genome shotgun (WGS) entry which is preliminary data.</text>
</comment>
<dbReference type="CDD" id="cd03801">
    <property type="entry name" value="GT4_PimA-like"/>
    <property type="match status" value="1"/>
</dbReference>
<dbReference type="InterPro" id="IPR028098">
    <property type="entry name" value="Glyco_trans_4-like_N"/>
</dbReference>
<evidence type="ECO:0000313" key="3">
    <source>
        <dbReference type="EMBL" id="OHA13307.1"/>
    </source>
</evidence>
<dbReference type="InterPro" id="IPR050194">
    <property type="entry name" value="Glycosyltransferase_grp1"/>
</dbReference>
<gene>
    <name evidence="3" type="ORF">A3G49_00660</name>
</gene>
<evidence type="ECO:0008006" key="5">
    <source>
        <dbReference type="Google" id="ProtNLM"/>
    </source>
</evidence>
<accession>A0A1G2LNW7</accession>
<sequence length="409" mass="46457">MKIVYLTDDYPPHTTGGAARVVYSLAKKMKELGHEVCVITTVRNRSEEGISSENGIFIYRLVSKYHERWRAWLSIYNFKVVGRIAAILRDIGPDVVHAHNIHYHLSYHALKQARNFAQKVFFTAHDVMSFAYTKFWPRENDCNLINYKMTFWQNLKIAKKRFNPFRNILIKKYLGYCDKIFAVSGALAEALRQNGIKNAVTIYNGFDAVNIFLPNPEELSGFKTRHNLNGKKVMLLAGRVSHEKGAYLMIEILPEIKKIVPEAVLFFAGVKEEEAVKFADYAKKFGVESCLRLSGWLDEGGMSMAYLSSDMVLAPSLIFDSFPTTNLEAALYKKPVIATCFGGSKEFIIDGKTGFVVNPYDKNALASKIIDLLSDKNKADSFGQAAFERLKNDFSLSRQAQILLQYYKQ</sequence>
<dbReference type="InterPro" id="IPR001296">
    <property type="entry name" value="Glyco_trans_1"/>
</dbReference>
<dbReference type="SUPFAM" id="SSF53756">
    <property type="entry name" value="UDP-Glycosyltransferase/glycogen phosphorylase"/>
    <property type="match status" value="1"/>
</dbReference>
<feature type="domain" description="Glycosyltransferase subfamily 4-like N-terminal" evidence="2">
    <location>
        <begin position="16"/>
        <end position="207"/>
    </location>
</feature>
<feature type="domain" description="Glycosyl transferase family 1" evidence="1">
    <location>
        <begin position="228"/>
        <end position="388"/>
    </location>
</feature>
<protein>
    <recommendedName>
        <fullName evidence="5">Glycosyltransferase subfamily 4-like N-terminal domain-containing protein</fullName>
    </recommendedName>
</protein>
<name>A0A1G2LNW7_9BACT</name>
<evidence type="ECO:0000313" key="4">
    <source>
        <dbReference type="Proteomes" id="UP000177171"/>
    </source>
</evidence>